<dbReference type="PANTHER" id="PTHR11142">
    <property type="entry name" value="PSEUDOURIDYLATE SYNTHASE"/>
    <property type="match status" value="1"/>
</dbReference>
<evidence type="ECO:0000259" key="8">
    <source>
        <dbReference type="Pfam" id="PF01416"/>
    </source>
</evidence>
<dbReference type="Pfam" id="PF01416">
    <property type="entry name" value="PseudoU_synth_1"/>
    <property type="match status" value="2"/>
</dbReference>
<dbReference type="EMBL" id="AP019563">
    <property type="protein sequence ID" value="BBJ32365.1"/>
    <property type="molecule type" value="Genomic_DNA"/>
</dbReference>
<dbReference type="InterPro" id="IPR020103">
    <property type="entry name" value="PsdUridine_synth_cat_dom_sf"/>
</dbReference>
<dbReference type="AlphaFoldDB" id="A0A510GBP2"/>
<feature type="domain" description="Pseudouridine synthase I TruA alpha/beta" evidence="8">
    <location>
        <begin position="17"/>
        <end position="113"/>
    </location>
</feature>
<feature type="binding site" evidence="4 6">
    <location>
        <position position="120"/>
    </location>
    <ligand>
        <name>substrate</name>
    </ligand>
</feature>
<comment type="similarity">
    <text evidence="1 4 7">Belongs to the tRNA pseudouridine synthase TruA family.</text>
</comment>
<comment type="function">
    <text evidence="4">Formation of pseudouridine at positions 38, 39 and 40 in the anticodon stem and loop of transfer RNAs.</text>
</comment>
<dbReference type="CDD" id="cd02570">
    <property type="entry name" value="PseudoU_synth_EcTruA"/>
    <property type="match status" value="1"/>
</dbReference>
<dbReference type="InterPro" id="IPR020097">
    <property type="entry name" value="PsdUridine_synth_TruA_a/b_dom"/>
</dbReference>
<dbReference type="KEGG" id="ras:RAS_14740"/>
<dbReference type="EC" id="5.4.99.12" evidence="4"/>
<keyword evidence="10" id="KW-1185">Reference proteome</keyword>
<evidence type="ECO:0000313" key="9">
    <source>
        <dbReference type="EMBL" id="BBJ32365.1"/>
    </source>
</evidence>
<feature type="domain" description="Pseudouridine synthase I TruA alpha/beta" evidence="8">
    <location>
        <begin position="153"/>
        <end position="254"/>
    </location>
</feature>
<sequence length="254" mass="28913">MTIVKSNPFMYRYKITIEYLGTDLAGWQRQAGVISVQQILEEAIYKFSGEQVILFGSGRTDAGVHAIGQVAHFDLSKYLEPHKIITAINYFARPYAVGVWNCEMVLNNFHARFSATSRHYIYRIINRPYPSVIDLNRAWWISSPLDVLAMQKAATYLLGKHDFTSFRASSCQSKSPIKTLTELNIIKENEEIKLYLSAPSFLHHMVRNIVGSLVLVRKNVWQAEYIKEVLEAKDRKAAGPTAPASGLYFVKAEY</sequence>
<evidence type="ECO:0000256" key="2">
    <source>
        <dbReference type="ARBA" id="ARBA00022694"/>
    </source>
</evidence>
<evidence type="ECO:0000256" key="7">
    <source>
        <dbReference type="RuleBase" id="RU003792"/>
    </source>
</evidence>
<evidence type="ECO:0000313" key="10">
    <source>
        <dbReference type="Proteomes" id="UP000321183"/>
    </source>
</evidence>
<dbReference type="NCBIfam" id="TIGR00071">
    <property type="entry name" value="hisT_truA"/>
    <property type="match status" value="1"/>
</dbReference>
<accession>A0A510GBP2</accession>
<comment type="caution">
    <text evidence="4">Lacks conserved residue(s) required for the propagation of feature annotation.</text>
</comment>
<dbReference type="GO" id="GO:0160147">
    <property type="term" value="F:tRNA pseudouridine(38-40) synthase activity"/>
    <property type="evidence" value="ECO:0007669"/>
    <property type="project" value="UniProtKB-EC"/>
</dbReference>
<dbReference type="FunFam" id="3.30.70.580:FF:000001">
    <property type="entry name" value="tRNA pseudouridine synthase A"/>
    <property type="match status" value="1"/>
</dbReference>
<feature type="active site" description="Nucleophile" evidence="4 5">
    <location>
        <position position="61"/>
    </location>
</feature>
<reference evidence="9 10" key="1">
    <citation type="submission" date="2019-04" db="EMBL/GenBank/DDBJ databases">
        <title>Draft genome sequence of Rickettsia asiatica Maytaro1284.</title>
        <authorList>
            <person name="Thu M."/>
            <person name="Qiu Y."/>
            <person name="Nakao R."/>
        </authorList>
    </citation>
    <scope>NUCLEOTIDE SEQUENCE [LARGE SCALE GENOMIC DNA]</scope>
    <source>
        <strain evidence="9 10">Maytaro1284</strain>
    </source>
</reference>
<dbReference type="PIRSF" id="PIRSF001430">
    <property type="entry name" value="tRNA_psdUrid_synth"/>
    <property type="match status" value="1"/>
</dbReference>
<dbReference type="InterPro" id="IPR020094">
    <property type="entry name" value="TruA/RsuA/RluB/E/F_N"/>
</dbReference>
<dbReference type="GO" id="GO:0003723">
    <property type="term" value="F:RNA binding"/>
    <property type="evidence" value="ECO:0007669"/>
    <property type="project" value="InterPro"/>
</dbReference>
<comment type="catalytic activity">
    <reaction evidence="4 7">
        <text>uridine(38/39/40) in tRNA = pseudouridine(38/39/40) in tRNA</text>
        <dbReference type="Rhea" id="RHEA:22376"/>
        <dbReference type="Rhea" id="RHEA-COMP:10085"/>
        <dbReference type="Rhea" id="RHEA-COMP:10087"/>
        <dbReference type="ChEBI" id="CHEBI:65314"/>
        <dbReference type="ChEBI" id="CHEBI:65315"/>
        <dbReference type="EC" id="5.4.99.12"/>
    </reaction>
</comment>
<proteinExistence type="inferred from homology"/>
<evidence type="ECO:0000256" key="6">
    <source>
        <dbReference type="PIRSR" id="PIRSR001430-2"/>
    </source>
</evidence>
<evidence type="ECO:0000256" key="5">
    <source>
        <dbReference type="PIRSR" id="PIRSR001430-1"/>
    </source>
</evidence>
<dbReference type="GO" id="GO:0031119">
    <property type="term" value="P:tRNA pseudouridine synthesis"/>
    <property type="evidence" value="ECO:0007669"/>
    <property type="project" value="UniProtKB-UniRule"/>
</dbReference>
<dbReference type="SUPFAM" id="SSF55120">
    <property type="entry name" value="Pseudouridine synthase"/>
    <property type="match status" value="1"/>
</dbReference>
<comment type="subunit">
    <text evidence="4">Homodimer.</text>
</comment>
<evidence type="ECO:0000256" key="4">
    <source>
        <dbReference type="HAMAP-Rule" id="MF_00171"/>
    </source>
</evidence>
<keyword evidence="3 4" id="KW-0413">Isomerase</keyword>
<protein>
    <recommendedName>
        <fullName evidence="4">tRNA pseudouridine synthase A</fullName>
        <ecNumber evidence="4">5.4.99.12</ecNumber>
    </recommendedName>
    <alternativeName>
        <fullName evidence="4">tRNA pseudouridine(38-40) synthase</fullName>
    </alternativeName>
    <alternativeName>
        <fullName evidence="4">tRNA pseudouridylate synthase I</fullName>
    </alternativeName>
    <alternativeName>
        <fullName evidence="4">tRNA-uridine isomerase I</fullName>
    </alternativeName>
</protein>
<dbReference type="Gene3D" id="3.30.70.660">
    <property type="entry name" value="Pseudouridine synthase I, catalytic domain, C-terminal subdomain"/>
    <property type="match status" value="1"/>
</dbReference>
<gene>
    <name evidence="4 9" type="primary">truA</name>
    <name evidence="9" type="ORF">RAS_14740</name>
</gene>
<dbReference type="InterPro" id="IPR001406">
    <property type="entry name" value="PsdUridine_synth_TruA"/>
</dbReference>
<dbReference type="PANTHER" id="PTHR11142:SF0">
    <property type="entry name" value="TRNA PSEUDOURIDINE SYNTHASE-LIKE 1"/>
    <property type="match status" value="1"/>
</dbReference>
<dbReference type="HAMAP" id="MF_00171">
    <property type="entry name" value="TruA"/>
    <property type="match status" value="1"/>
</dbReference>
<dbReference type="Gene3D" id="3.30.70.580">
    <property type="entry name" value="Pseudouridine synthase I, catalytic domain, N-terminal subdomain"/>
    <property type="match status" value="1"/>
</dbReference>
<dbReference type="Proteomes" id="UP000321183">
    <property type="component" value="Chromosome"/>
</dbReference>
<dbReference type="InterPro" id="IPR020095">
    <property type="entry name" value="PsdUridine_synth_TruA_C"/>
</dbReference>
<evidence type="ECO:0000256" key="1">
    <source>
        <dbReference type="ARBA" id="ARBA00009375"/>
    </source>
</evidence>
<evidence type="ECO:0000256" key="3">
    <source>
        <dbReference type="ARBA" id="ARBA00023235"/>
    </source>
</evidence>
<keyword evidence="2 4" id="KW-0819">tRNA processing</keyword>
<name>A0A510GBP2_9RICK</name>
<organism evidence="9 10">
    <name type="scientific">Rickettsia asiatica</name>
    <dbReference type="NCBI Taxonomy" id="238800"/>
    <lineage>
        <taxon>Bacteria</taxon>
        <taxon>Pseudomonadati</taxon>
        <taxon>Pseudomonadota</taxon>
        <taxon>Alphaproteobacteria</taxon>
        <taxon>Rickettsiales</taxon>
        <taxon>Rickettsiaceae</taxon>
        <taxon>Rickettsieae</taxon>
        <taxon>Rickettsia</taxon>
        <taxon>spotted fever group</taxon>
    </lineage>
</organism>